<gene>
    <name evidence="2" type="ORF">G3I74_06955</name>
</gene>
<dbReference type="Gene3D" id="3.30.700.10">
    <property type="entry name" value="Glycoprotein, Type 4 Pilin"/>
    <property type="match status" value="1"/>
</dbReference>
<dbReference type="AlphaFoldDB" id="A0A845V5H9"/>
<dbReference type="SUPFAM" id="SSF54523">
    <property type="entry name" value="Pili subunits"/>
    <property type="match status" value="1"/>
</dbReference>
<dbReference type="InterPro" id="IPR045584">
    <property type="entry name" value="Pilin-like"/>
</dbReference>
<dbReference type="Pfam" id="PF08334">
    <property type="entry name" value="T2SSG"/>
    <property type="match status" value="1"/>
</dbReference>
<evidence type="ECO:0000313" key="2">
    <source>
        <dbReference type="EMBL" id="NDY95461.1"/>
    </source>
</evidence>
<evidence type="ECO:0000259" key="1">
    <source>
        <dbReference type="Pfam" id="PF08334"/>
    </source>
</evidence>
<dbReference type="Proteomes" id="UP000484885">
    <property type="component" value="Unassembled WGS sequence"/>
</dbReference>
<reference evidence="2 3" key="1">
    <citation type="submission" date="2020-02" db="EMBL/GenBank/DDBJ databases">
        <authorList>
            <person name="Zhang X.-Y."/>
        </authorList>
    </citation>
    <scope>NUCLEOTIDE SEQUENCE [LARGE SCALE GENOMIC DNA]</scope>
    <source>
        <strain evidence="2 3">C33</strain>
    </source>
</reference>
<dbReference type="EMBL" id="JAAGSC010000039">
    <property type="protein sequence ID" value="NDY95461.1"/>
    <property type="molecule type" value="Genomic_DNA"/>
</dbReference>
<name>A0A845V5H9_9GAMM</name>
<protein>
    <recommendedName>
        <fullName evidence="1">Type II secretion system protein GspG C-terminal domain-containing protein</fullName>
    </recommendedName>
</protein>
<comment type="caution">
    <text evidence="2">The sequence shown here is derived from an EMBL/GenBank/DDBJ whole genome shotgun (WGS) entry which is preliminary data.</text>
</comment>
<dbReference type="RefSeq" id="WP_164210843.1">
    <property type="nucleotide sequence ID" value="NZ_JAAGSC010000039.1"/>
</dbReference>
<organism evidence="2 3">
    <name type="scientific">Wenzhouxiangella limi</name>
    <dbReference type="NCBI Taxonomy" id="2707351"/>
    <lineage>
        <taxon>Bacteria</taxon>
        <taxon>Pseudomonadati</taxon>
        <taxon>Pseudomonadota</taxon>
        <taxon>Gammaproteobacteria</taxon>
        <taxon>Chromatiales</taxon>
        <taxon>Wenzhouxiangellaceae</taxon>
        <taxon>Wenzhouxiangella</taxon>
    </lineage>
</organism>
<accession>A0A845V5H9</accession>
<keyword evidence="3" id="KW-1185">Reference proteome</keyword>
<sequence length="127" mass="14296">MKTEEPDAAGDLHALGEAADTLSQIAEKQVEFNRLEIARNHVEALDTAVNMFFVDMFRRPDELLELVEGTGNNWNGPYIDRVALTDPWGNPFQYVNAGQRAEWFDIYSFGPPGTQAPESEHIGNWSQ</sequence>
<proteinExistence type="predicted"/>
<evidence type="ECO:0000313" key="3">
    <source>
        <dbReference type="Proteomes" id="UP000484885"/>
    </source>
</evidence>
<feature type="domain" description="Type II secretion system protein GspG C-terminal" evidence="1">
    <location>
        <begin position="31"/>
        <end position="125"/>
    </location>
</feature>
<dbReference type="InterPro" id="IPR013545">
    <property type="entry name" value="T2SS_protein-GspG_C"/>
</dbReference>